<accession>A0A3B1A9Z4</accession>
<evidence type="ECO:0000256" key="3">
    <source>
        <dbReference type="ARBA" id="ARBA00022729"/>
    </source>
</evidence>
<proteinExistence type="inferred from homology"/>
<dbReference type="AlphaFoldDB" id="A0A3B1A9Z4"/>
<evidence type="ECO:0000256" key="1">
    <source>
        <dbReference type="ARBA" id="ARBA00008764"/>
    </source>
</evidence>
<sequence>MENNMSKSAFFSAVSVVAVLITSVAQAEQNNEIANDKLNFVKTDQPASFIYGDNLVTDVLMESDLEAASTERTPEQRAAGLSAVMVTPDGRQFESKIDPGDSAIFEKAINALEQAGYSASIFSNPSVSPRNINKIMTDFHGIDSGIGYGSDNDVGIEVVIGPDNRIQITNTVTSPNWHIGRIDVGCTGTLISPRHVLTAGHCVASGWGQWYSNLNFSVAQNGAYKPWGSERWTRAITTSGWFNNRDFDYDYGMIVLAAAPHGGSAGWGTYSGGTHRITGYPGDKPFGTMWTHFGTPWTSGSMRLCYTIDTAGGQSGSGIADTSGYVRGIHTTGSPTQNCGTRMTSTVFNTLKNWVATY</sequence>
<dbReference type="PANTHER" id="PTHR15462:SF8">
    <property type="entry name" value="SERINE PROTEASE"/>
    <property type="match status" value="1"/>
</dbReference>
<dbReference type="EC" id="3.4.21.19" evidence="7"/>
<evidence type="ECO:0000256" key="4">
    <source>
        <dbReference type="ARBA" id="ARBA00022801"/>
    </source>
</evidence>
<dbReference type="PRINTS" id="PR00839">
    <property type="entry name" value="V8PROTEASE"/>
</dbReference>
<dbReference type="PROSITE" id="PS00134">
    <property type="entry name" value="TRYPSIN_HIS"/>
    <property type="match status" value="1"/>
</dbReference>
<dbReference type="SUPFAM" id="SSF50494">
    <property type="entry name" value="Trypsin-like serine proteases"/>
    <property type="match status" value="1"/>
</dbReference>
<dbReference type="GO" id="GO:0006508">
    <property type="term" value="P:proteolysis"/>
    <property type="evidence" value="ECO:0007669"/>
    <property type="project" value="UniProtKB-KW"/>
</dbReference>
<feature type="domain" description="Peptidase S1" evidence="6">
    <location>
        <begin position="184"/>
        <end position="354"/>
    </location>
</feature>
<dbReference type="GO" id="GO:0004252">
    <property type="term" value="F:serine-type endopeptidase activity"/>
    <property type="evidence" value="ECO:0007669"/>
    <property type="project" value="InterPro"/>
</dbReference>
<reference evidence="7" key="1">
    <citation type="submission" date="2018-06" db="EMBL/GenBank/DDBJ databases">
        <authorList>
            <person name="Zhirakovskaya E."/>
        </authorList>
    </citation>
    <scope>NUCLEOTIDE SEQUENCE</scope>
</reference>
<dbReference type="Pfam" id="PF00089">
    <property type="entry name" value="Trypsin"/>
    <property type="match status" value="1"/>
</dbReference>
<dbReference type="InterPro" id="IPR001254">
    <property type="entry name" value="Trypsin_dom"/>
</dbReference>
<keyword evidence="2" id="KW-0645">Protease</keyword>
<dbReference type="InterPro" id="IPR009003">
    <property type="entry name" value="Peptidase_S1_PA"/>
</dbReference>
<dbReference type="InterPro" id="IPR018114">
    <property type="entry name" value="TRYPSIN_HIS"/>
</dbReference>
<evidence type="ECO:0000256" key="5">
    <source>
        <dbReference type="ARBA" id="ARBA00022825"/>
    </source>
</evidence>
<gene>
    <name evidence="7" type="ORF">MNBD_GAMMA20-2513</name>
</gene>
<name>A0A3B1A9Z4_9ZZZZ</name>
<evidence type="ECO:0000259" key="6">
    <source>
        <dbReference type="Pfam" id="PF00089"/>
    </source>
</evidence>
<keyword evidence="3" id="KW-0732">Signal</keyword>
<keyword evidence="4 7" id="KW-0378">Hydrolase</keyword>
<dbReference type="EMBL" id="UOFU01000104">
    <property type="protein sequence ID" value="VAW96662.1"/>
    <property type="molecule type" value="Genomic_DNA"/>
</dbReference>
<protein>
    <submittedName>
        <fullName evidence="7">Glutamyl endopeptidase, blaSE</fullName>
        <ecNumber evidence="7">3.4.21.19</ecNumber>
    </submittedName>
</protein>
<dbReference type="Gene3D" id="2.40.10.10">
    <property type="entry name" value="Trypsin-like serine proteases"/>
    <property type="match status" value="2"/>
</dbReference>
<organism evidence="7">
    <name type="scientific">hydrothermal vent metagenome</name>
    <dbReference type="NCBI Taxonomy" id="652676"/>
    <lineage>
        <taxon>unclassified sequences</taxon>
        <taxon>metagenomes</taxon>
        <taxon>ecological metagenomes</taxon>
    </lineage>
</organism>
<dbReference type="PANTHER" id="PTHR15462">
    <property type="entry name" value="SERINE PROTEASE"/>
    <property type="match status" value="1"/>
</dbReference>
<keyword evidence="5" id="KW-0720">Serine protease</keyword>
<comment type="similarity">
    <text evidence="1">Belongs to the peptidase S1B family.</text>
</comment>
<evidence type="ECO:0000313" key="7">
    <source>
        <dbReference type="EMBL" id="VAW96662.1"/>
    </source>
</evidence>
<dbReference type="InterPro" id="IPR050966">
    <property type="entry name" value="Glutamyl_endopeptidase"/>
</dbReference>
<dbReference type="InterPro" id="IPR008256">
    <property type="entry name" value="Peptidase_S1B"/>
</dbReference>
<dbReference type="InterPro" id="IPR043504">
    <property type="entry name" value="Peptidase_S1_PA_chymotrypsin"/>
</dbReference>
<evidence type="ECO:0000256" key="2">
    <source>
        <dbReference type="ARBA" id="ARBA00022670"/>
    </source>
</evidence>